<feature type="domain" description="DNA/RNA non-specific endonuclease/pyrophosphatase/phosphodiesterase" evidence="13">
    <location>
        <begin position="115"/>
        <end position="338"/>
    </location>
</feature>
<dbReference type="GO" id="GO:0005634">
    <property type="term" value="C:nucleus"/>
    <property type="evidence" value="ECO:0007669"/>
    <property type="project" value="TreeGrafter"/>
</dbReference>
<evidence type="ECO:0000259" key="13">
    <source>
        <dbReference type="SMART" id="SM00892"/>
    </source>
</evidence>
<evidence type="ECO:0000256" key="8">
    <source>
        <dbReference type="PIRSR" id="PIRSR640255-1"/>
    </source>
</evidence>
<evidence type="ECO:0000256" key="5">
    <source>
        <dbReference type="ARBA" id="ARBA00022759"/>
    </source>
</evidence>
<dbReference type="SUPFAM" id="SSF54060">
    <property type="entry name" value="His-Me finger endonucleases"/>
    <property type="match status" value="1"/>
</dbReference>
<evidence type="ECO:0000313" key="15">
    <source>
        <dbReference type="Proteomes" id="UP000187455"/>
    </source>
</evidence>
<comment type="similarity">
    <text evidence="2 10">Belongs to the DNA/RNA non-specific endonuclease family.</text>
</comment>
<dbReference type="PANTHER" id="PTHR13966:SF5">
    <property type="entry name" value="ENDONUCLEASE G, MITOCHONDRIAL"/>
    <property type="match status" value="1"/>
</dbReference>
<feature type="binding site" evidence="9">
    <location>
        <position position="211"/>
    </location>
    <ligand>
        <name>Mg(2+)</name>
        <dbReference type="ChEBI" id="CHEBI:18420"/>
        <note>catalytic</note>
    </ligand>
</feature>
<dbReference type="CDD" id="cd00091">
    <property type="entry name" value="NUC"/>
    <property type="match status" value="1"/>
</dbReference>
<dbReference type="Proteomes" id="UP000187455">
    <property type="component" value="Unassembled WGS sequence"/>
</dbReference>
<dbReference type="InterPro" id="IPR001604">
    <property type="entry name" value="Endo_G_ENPP1-like_dom"/>
</dbReference>
<keyword evidence="15" id="KW-1185">Reference proteome</keyword>
<dbReference type="GO" id="GO:0000014">
    <property type="term" value="F:single-stranded DNA endodeoxyribonuclease activity"/>
    <property type="evidence" value="ECO:0007669"/>
    <property type="project" value="TreeGrafter"/>
</dbReference>
<dbReference type="InterPro" id="IPR040255">
    <property type="entry name" value="Non-specific_endonuclease"/>
</dbReference>
<dbReference type="PANTHER" id="PTHR13966">
    <property type="entry name" value="ENDONUCLEASE RELATED"/>
    <property type="match status" value="1"/>
</dbReference>
<evidence type="ECO:0000256" key="3">
    <source>
        <dbReference type="ARBA" id="ARBA00022722"/>
    </source>
</evidence>
<name>A0A1R0GS83_9FUNG</name>
<keyword evidence="5 10" id="KW-0255">Endonuclease</keyword>
<sequence>MFFKPGSIIGASFFAGGAGAYALYRQNKNREVQVQETNMILKREESTSPASSADSSKAAGSDTSVPPVTSTALVLYTGGSGGIVPEKNKSSGSPINVGLESLRYGFPGPINDSGVRQSYAYSYNRMMKNPNWIAEHLTRDTIKGPADRQKSKFREDSSIPHKNRTHLSDYFRSGFDRGHMAPAGNSKFSQQAMDETFILSNISPQVGEGFNRHYWAFFESFIRDLTNRYKHVYVITGPLYLPSHDPKTNKWTVTYQVIGNPPNIPVPTHFFKAVLATNNEPSPVSPTSSSNKEPYFMQAFVIPNSKVLNETPLQNFITPIDAVERATGLELFSSIDRKKDPVSELCSHTVCKVKIDPRYID</sequence>
<evidence type="ECO:0000256" key="4">
    <source>
        <dbReference type="ARBA" id="ARBA00022723"/>
    </source>
</evidence>
<dbReference type="InterPro" id="IPR044929">
    <property type="entry name" value="DNA/RNA_non-sp_Endonuclease_sf"/>
</dbReference>
<dbReference type="Pfam" id="PF01223">
    <property type="entry name" value="Endonuclease_NS"/>
    <property type="match status" value="1"/>
</dbReference>
<keyword evidence="6 10" id="KW-0378">Hydrolase</keyword>
<dbReference type="AlphaFoldDB" id="A0A1R0GS83"/>
<dbReference type="InterPro" id="IPR020821">
    <property type="entry name" value="ENPP1-3/EXOG-like_nuc-like"/>
</dbReference>
<organism evidence="14 15">
    <name type="scientific">Smittium mucronatum</name>
    <dbReference type="NCBI Taxonomy" id="133383"/>
    <lineage>
        <taxon>Eukaryota</taxon>
        <taxon>Fungi</taxon>
        <taxon>Fungi incertae sedis</taxon>
        <taxon>Zoopagomycota</taxon>
        <taxon>Kickxellomycotina</taxon>
        <taxon>Harpellomycetes</taxon>
        <taxon>Harpellales</taxon>
        <taxon>Legeriomycetaceae</taxon>
        <taxon>Smittium</taxon>
    </lineage>
</organism>
<protein>
    <recommendedName>
        <fullName evidence="10">Endonuclease</fullName>
        <ecNumber evidence="10">3.1.30.-</ecNumber>
    </recommendedName>
</protein>
<dbReference type="STRING" id="133383.A0A1R0GS83"/>
<dbReference type="OrthoDB" id="5418055at2759"/>
<keyword evidence="3 10" id="KW-0540">Nuclease</keyword>
<dbReference type="InterPro" id="IPR044925">
    <property type="entry name" value="His-Me_finger_sf"/>
</dbReference>
<dbReference type="SMART" id="SM00892">
    <property type="entry name" value="Endonuclease_NS"/>
    <property type="match status" value="1"/>
</dbReference>
<evidence type="ECO:0000256" key="1">
    <source>
        <dbReference type="ARBA" id="ARBA00001946"/>
    </source>
</evidence>
<feature type="domain" description="ENPP1-3/EXOG-like endonuclease/phosphodiesterase" evidence="12">
    <location>
        <begin position="116"/>
        <end position="338"/>
    </location>
</feature>
<comment type="caution">
    <text evidence="14">The sequence shown here is derived from an EMBL/GenBank/DDBJ whole genome shotgun (WGS) entry which is preliminary data.</text>
</comment>
<feature type="compositionally biased region" description="Low complexity" evidence="11">
    <location>
        <begin position="47"/>
        <end position="64"/>
    </location>
</feature>
<accession>A0A1R0GS83</accession>
<gene>
    <name evidence="14" type="ORF">AYI68_g6149</name>
</gene>
<keyword evidence="4 9" id="KW-0479">Metal-binding</keyword>
<feature type="region of interest" description="Disordered" evidence="11">
    <location>
        <begin position="41"/>
        <end position="67"/>
    </location>
</feature>
<reference evidence="14 15" key="1">
    <citation type="journal article" date="2016" name="Mol. Biol. Evol.">
        <title>Genome-Wide Survey of Gut Fungi (Harpellales) Reveals the First Horizontally Transferred Ubiquitin Gene from a Mosquito Host.</title>
        <authorList>
            <person name="Wang Y."/>
            <person name="White M.M."/>
            <person name="Kvist S."/>
            <person name="Moncalvo J.M."/>
        </authorList>
    </citation>
    <scope>NUCLEOTIDE SEQUENCE [LARGE SCALE GENOMIC DNA]</scope>
    <source>
        <strain evidence="14 15">ALG-7-W6</strain>
    </source>
</reference>
<dbReference type="GO" id="GO:0003676">
    <property type="term" value="F:nucleic acid binding"/>
    <property type="evidence" value="ECO:0007669"/>
    <property type="project" value="InterPro"/>
</dbReference>
<dbReference type="EC" id="3.1.30.-" evidence="10"/>
<evidence type="ECO:0000259" key="12">
    <source>
        <dbReference type="SMART" id="SM00477"/>
    </source>
</evidence>
<dbReference type="PROSITE" id="PS01070">
    <property type="entry name" value="NUCLEASE_NON_SPEC"/>
    <property type="match status" value="1"/>
</dbReference>
<feature type="active site" description="Proton acceptor" evidence="8">
    <location>
        <position position="179"/>
    </location>
</feature>
<dbReference type="Gene3D" id="3.40.570.10">
    <property type="entry name" value="Extracellular Endonuclease, subunit A"/>
    <property type="match status" value="1"/>
</dbReference>
<evidence type="ECO:0000313" key="14">
    <source>
        <dbReference type="EMBL" id="OLY79772.1"/>
    </source>
</evidence>
<dbReference type="GO" id="GO:0006309">
    <property type="term" value="P:apoptotic DNA fragmentation"/>
    <property type="evidence" value="ECO:0007669"/>
    <property type="project" value="TreeGrafter"/>
</dbReference>
<dbReference type="SMART" id="SM00477">
    <property type="entry name" value="NUC"/>
    <property type="match status" value="1"/>
</dbReference>
<dbReference type="InterPro" id="IPR018524">
    <property type="entry name" value="DNA/RNA_endonuclease_AS"/>
</dbReference>
<evidence type="ECO:0000256" key="6">
    <source>
        <dbReference type="ARBA" id="ARBA00022801"/>
    </source>
</evidence>
<dbReference type="GO" id="GO:0004521">
    <property type="term" value="F:RNA endonuclease activity"/>
    <property type="evidence" value="ECO:0007669"/>
    <property type="project" value="TreeGrafter"/>
</dbReference>
<evidence type="ECO:0000256" key="7">
    <source>
        <dbReference type="ARBA" id="ARBA00022842"/>
    </source>
</evidence>
<evidence type="ECO:0000256" key="10">
    <source>
        <dbReference type="RuleBase" id="RU366055"/>
    </source>
</evidence>
<keyword evidence="7" id="KW-0460">Magnesium</keyword>
<dbReference type="GO" id="GO:0005743">
    <property type="term" value="C:mitochondrial inner membrane"/>
    <property type="evidence" value="ECO:0007669"/>
    <property type="project" value="TreeGrafter"/>
</dbReference>
<evidence type="ECO:0000256" key="9">
    <source>
        <dbReference type="PIRSR" id="PIRSR640255-2"/>
    </source>
</evidence>
<evidence type="ECO:0000256" key="2">
    <source>
        <dbReference type="ARBA" id="ARBA00010052"/>
    </source>
</evidence>
<dbReference type="EMBL" id="LSSL01004106">
    <property type="protein sequence ID" value="OLY79772.1"/>
    <property type="molecule type" value="Genomic_DNA"/>
</dbReference>
<proteinExistence type="inferred from homology"/>
<dbReference type="GO" id="GO:0046872">
    <property type="term" value="F:metal ion binding"/>
    <property type="evidence" value="ECO:0007669"/>
    <property type="project" value="UniProtKB-KW"/>
</dbReference>
<comment type="cofactor">
    <cofactor evidence="1 10">
        <name>Mg(2+)</name>
        <dbReference type="ChEBI" id="CHEBI:18420"/>
    </cofactor>
</comment>
<evidence type="ECO:0000256" key="11">
    <source>
        <dbReference type="SAM" id="MobiDB-lite"/>
    </source>
</evidence>